<accession>A0A8T0F2U7</accession>
<dbReference type="EMBL" id="JABXBU010000030">
    <property type="protein sequence ID" value="KAF8784645.1"/>
    <property type="molecule type" value="Genomic_DNA"/>
</dbReference>
<dbReference type="AlphaFoldDB" id="A0A8T0F2U7"/>
<protein>
    <submittedName>
        <fullName evidence="1">Adrenodoxin-like protein 2</fullName>
    </submittedName>
</protein>
<dbReference type="GO" id="GO:0051536">
    <property type="term" value="F:iron-sulfur cluster binding"/>
    <property type="evidence" value="ECO:0007669"/>
    <property type="project" value="InterPro"/>
</dbReference>
<comment type="caution">
    <text evidence="1">The sequence shown here is derived from an EMBL/GenBank/DDBJ whole genome shotgun (WGS) entry which is preliminary data.</text>
</comment>
<dbReference type="Gene3D" id="3.10.20.30">
    <property type="match status" value="1"/>
</dbReference>
<reference evidence="1" key="2">
    <citation type="submission" date="2020-06" db="EMBL/GenBank/DDBJ databases">
        <authorList>
            <person name="Sheffer M."/>
        </authorList>
    </citation>
    <scope>NUCLEOTIDE SEQUENCE</scope>
</reference>
<dbReference type="Proteomes" id="UP000807504">
    <property type="component" value="Unassembled WGS sequence"/>
</dbReference>
<organism evidence="1 2">
    <name type="scientific">Argiope bruennichi</name>
    <name type="common">Wasp spider</name>
    <name type="synonym">Aranea bruennichi</name>
    <dbReference type="NCBI Taxonomy" id="94029"/>
    <lineage>
        <taxon>Eukaryota</taxon>
        <taxon>Metazoa</taxon>
        <taxon>Ecdysozoa</taxon>
        <taxon>Arthropoda</taxon>
        <taxon>Chelicerata</taxon>
        <taxon>Arachnida</taxon>
        <taxon>Araneae</taxon>
        <taxon>Araneomorphae</taxon>
        <taxon>Entelegynae</taxon>
        <taxon>Araneoidea</taxon>
        <taxon>Araneidae</taxon>
        <taxon>Argiope</taxon>
    </lineage>
</organism>
<sequence length="145" mass="16855">MFTTMMRRAFRMCRSISNFNSRSFHLSTVKNKDPVVVNLTLISSSGQRYEVQGNEGWSIVETVVRNNLEKEFPYFGICCGSGVCLTCMIYFKLKDFELLPEIDEDSEEFFCLEEIVNYIPGSSRLGFSMKLSKRDEQYESFFPQI</sequence>
<evidence type="ECO:0000313" key="1">
    <source>
        <dbReference type="EMBL" id="KAF8784645.1"/>
    </source>
</evidence>
<evidence type="ECO:0000313" key="2">
    <source>
        <dbReference type="Proteomes" id="UP000807504"/>
    </source>
</evidence>
<gene>
    <name evidence="1" type="ORF">HNY73_010296</name>
</gene>
<reference evidence="1" key="1">
    <citation type="journal article" date="2020" name="bioRxiv">
        <title>Chromosome-level reference genome of the European wasp spider Argiope bruennichi: a resource for studies on range expansion and evolutionary adaptation.</title>
        <authorList>
            <person name="Sheffer M.M."/>
            <person name="Hoppe A."/>
            <person name="Krehenwinkel H."/>
            <person name="Uhl G."/>
            <person name="Kuss A.W."/>
            <person name="Jensen L."/>
            <person name="Jensen C."/>
            <person name="Gillespie R.G."/>
            <person name="Hoff K.J."/>
            <person name="Prost S."/>
        </authorList>
    </citation>
    <scope>NUCLEOTIDE SEQUENCE</scope>
</reference>
<keyword evidence="2" id="KW-1185">Reference proteome</keyword>
<dbReference type="InterPro" id="IPR012675">
    <property type="entry name" value="Beta-grasp_dom_sf"/>
</dbReference>
<name>A0A8T0F2U7_ARGBR</name>
<dbReference type="SUPFAM" id="SSF54292">
    <property type="entry name" value="2Fe-2S ferredoxin-like"/>
    <property type="match status" value="1"/>
</dbReference>
<proteinExistence type="predicted"/>
<dbReference type="InterPro" id="IPR036010">
    <property type="entry name" value="2Fe-2S_ferredoxin-like_sf"/>
</dbReference>